<dbReference type="InterPro" id="IPR048821">
    <property type="entry name" value="PDE12-like_N"/>
</dbReference>
<feature type="domain" description="Endonuclease/exonuclease/phosphatase" evidence="15">
    <location>
        <begin position="254"/>
        <end position="556"/>
    </location>
</feature>
<dbReference type="InterPro" id="IPR005135">
    <property type="entry name" value="Endo/exonuclease/phosphatase"/>
</dbReference>
<evidence type="ECO:0000313" key="18">
    <source>
        <dbReference type="Proteomes" id="UP000770717"/>
    </source>
</evidence>
<evidence type="ECO:0000259" key="16">
    <source>
        <dbReference type="Pfam" id="PF21171"/>
    </source>
</evidence>
<dbReference type="InterPro" id="IPR050410">
    <property type="entry name" value="CCR4/nocturin_mRNA_transcr"/>
</dbReference>
<keyword evidence="6" id="KW-0540">Nuclease</keyword>
<comment type="caution">
    <text evidence="17">The sequence shown here is derived from an EMBL/GenBank/DDBJ whole genome shotgun (WGS) entry which is preliminary data.</text>
</comment>
<evidence type="ECO:0000256" key="12">
    <source>
        <dbReference type="ARBA" id="ARBA00023128"/>
    </source>
</evidence>
<dbReference type="EMBL" id="WNTK01000046">
    <property type="protein sequence ID" value="KAG9472574.1"/>
    <property type="molecule type" value="Genomic_DNA"/>
</dbReference>
<comment type="cofactor">
    <cofactor evidence="1">
        <name>Mg(2+)</name>
        <dbReference type="ChEBI" id="CHEBI:18420"/>
    </cofactor>
</comment>
<accession>A0A8J6EPL8</accession>
<keyword evidence="12" id="KW-0496">Mitochondrion</keyword>
<feature type="domain" description="2',5'-phosphodiesterase 12-like N-terminal" evidence="16">
    <location>
        <begin position="122"/>
        <end position="226"/>
    </location>
</feature>
<evidence type="ECO:0000256" key="5">
    <source>
        <dbReference type="ARBA" id="ARBA00022664"/>
    </source>
</evidence>
<evidence type="ECO:0000256" key="6">
    <source>
        <dbReference type="ARBA" id="ARBA00022722"/>
    </source>
</evidence>
<keyword evidence="11" id="KW-0809">Transit peptide</keyword>
<dbReference type="GO" id="GO:0000288">
    <property type="term" value="P:nuclear-transcribed mRNA catabolic process, deadenylation-dependent decay"/>
    <property type="evidence" value="ECO:0007669"/>
    <property type="project" value="TreeGrafter"/>
</dbReference>
<keyword evidence="18" id="KW-1185">Reference proteome</keyword>
<keyword evidence="4" id="KW-0597">Phosphoprotein</keyword>
<evidence type="ECO:0000256" key="8">
    <source>
        <dbReference type="ARBA" id="ARBA00022801"/>
    </source>
</evidence>
<keyword evidence="10" id="KW-0460">Magnesium</keyword>
<proteinExistence type="inferred from homology"/>
<evidence type="ECO:0000256" key="3">
    <source>
        <dbReference type="ARBA" id="ARBA00010774"/>
    </source>
</evidence>
<keyword evidence="9" id="KW-0269">Exonuclease</keyword>
<evidence type="ECO:0000256" key="14">
    <source>
        <dbReference type="ARBA" id="ARBA00083541"/>
    </source>
</evidence>
<evidence type="ECO:0000256" key="1">
    <source>
        <dbReference type="ARBA" id="ARBA00001946"/>
    </source>
</evidence>
<evidence type="ECO:0000259" key="15">
    <source>
        <dbReference type="Pfam" id="PF03372"/>
    </source>
</evidence>
<dbReference type="PANTHER" id="PTHR12121:SF37">
    <property type="entry name" value="2',5'-PHOSPHODIESTERASE 12"/>
    <property type="match status" value="1"/>
</dbReference>
<dbReference type="FunFam" id="3.60.10.10:FF:000018">
    <property type="entry name" value="2',5'-phosphodiesterase 12"/>
    <property type="match status" value="1"/>
</dbReference>
<evidence type="ECO:0000256" key="11">
    <source>
        <dbReference type="ARBA" id="ARBA00022946"/>
    </source>
</evidence>
<organism evidence="17 18">
    <name type="scientific">Eleutherodactylus coqui</name>
    <name type="common">Puerto Rican coqui</name>
    <dbReference type="NCBI Taxonomy" id="57060"/>
    <lineage>
        <taxon>Eukaryota</taxon>
        <taxon>Metazoa</taxon>
        <taxon>Chordata</taxon>
        <taxon>Craniata</taxon>
        <taxon>Vertebrata</taxon>
        <taxon>Euteleostomi</taxon>
        <taxon>Amphibia</taxon>
        <taxon>Batrachia</taxon>
        <taxon>Anura</taxon>
        <taxon>Neobatrachia</taxon>
        <taxon>Hyloidea</taxon>
        <taxon>Eleutherodactylidae</taxon>
        <taxon>Eleutherodactylinae</taxon>
        <taxon>Eleutherodactylus</taxon>
        <taxon>Eleutherodactylus</taxon>
    </lineage>
</organism>
<dbReference type="GO" id="GO:0005759">
    <property type="term" value="C:mitochondrial matrix"/>
    <property type="evidence" value="ECO:0007669"/>
    <property type="project" value="UniProtKB-SubCell"/>
</dbReference>
<comment type="subcellular location">
    <subcellularLocation>
        <location evidence="2">Mitochondrion matrix</location>
    </subcellularLocation>
</comment>
<evidence type="ECO:0000256" key="9">
    <source>
        <dbReference type="ARBA" id="ARBA00022839"/>
    </source>
</evidence>
<gene>
    <name evidence="17" type="ORF">GDO78_018705</name>
</gene>
<dbReference type="Proteomes" id="UP000770717">
    <property type="component" value="Unassembled WGS sequence"/>
</dbReference>
<keyword evidence="7" id="KW-0479">Metal-binding</keyword>
<evidence type="ECO:0000256" key="10">
    <source>
        <dbReference type="ARBA" id="ARBA00022842"/>
    </source>
</evidence>
<dbReference type="AlphaFoldDB" id="A0A8J6EPL8"/>
<dbReference type="PANTHER" id="PTHR12121">
    <property type="entry name" value="CARBON CATABOLITE REPRESSOR PROTEIN 4"/>
    <property type="match status" value="1"/>
</dbReference>
<comment type="similarity">
    <text evidence="3">Belongs to the CCR4/nocturin family.</text>
</comment>
<dbReference type="Gene3D" id="3.60.10.10">
    <property type="entry name" value="Endonuclease/exonuclease/phosphatase"/>
    <property type="match status" value="1"/>
</dbReference>
<evidence type="ECO:0000256" key="2">
    <source>
        <dbReference type="ARBA" id="ARBA00004305"/>
    </source>
</evidence>
<protein>
    <recommendedName>
        <fullName evidence="13">2',5'-phosphodiesterase 12</fullName>
    </recommendedName>
    <alternativeName>
        <fullName evidence="14">Mitochondrial deadenylase</fullName>
    </alternativeName>
</protein>
<dbReference type="Pfam" id="PF03372">
    <property type="entry name" value="Exo_endo_phos"/>
    <property type="match status" value="1"/>
</dbReference>
<dbReference type="GO" id="GO:0046872">
    <property type="term" value="F:metal ion binding"/>
    <property type="evidence" value="ECO:0007669"/>
    <property type="project" value="UniProtKB-KW"/>
</dbReference>
<evidence type="ECO:0000256" key="13">
    <source>
        <dbReference type="ARBA" id="ARBA00072755"/>
    </source>
</evidence>
<dbReference type="GO" id="GO:0006397">
    <property type="term" value="P:mRNA processing"/>
    <property type="evidence" value="ECO:0007669"/>
    <property type="project" value="UniProtKB-KW"/>
</dbReference>
<evidence type="ECO:0000256" key="7">
    <source>
        <dbReference type="ARBA" id="ARBA00022723"/>
    </source>
</evidence>
<keyword evidence="5" id="KW-0507">mRNA processing</keyword>
<keyword evidence="8" id="KW-0378">Hydrolase</keyword>
<dbReference type="GO" id="GO:0004535">
    <property type="term" value="F:poly(A)-specific ribonuclease activity"/>
    <property type="evidence" value="ECO:0007669"/>
    <property type="project" value="UniProtKB-ARBA"/>
</dbReference>
<dbReference type="InterPro" id="IPR036691">
    <property type="entry name" value="Endo/exonu/phosph_ase_sf"/>
</dbReference>
<sequence length="566" mass="62971">MSGASSRLLSGLLRLCGRPGGMDKAVVRAVPSEAKLSISLTLSGSQRQLQRDQTEALGRALARISASATKTKKRKEPPAPGPPVRLFYRGQPVNEAATNAEAWQDGAELLVGNLLYRVERNPPMCHELDLPRHVMAGFPVCPRLRLEFADAEHSLFTWYKQQPQAAEEAGDSPGSPGRQQWVEACHERVFTPAVGDIGLRLKLRCTPGDGQRLGESRELEVDGPVEAGAGACTFDERHLYTQRLTEEPVIRTVSYNLLADVYAQTEHARTVLFPYCAPYALELEYRHCLIRKELSGYRADLLCLQEVDRTVFSDSLAPALEAFGLDGLFRLKDKQHEGLSTFYRRSRFRLCSQHDILLGEALTADPLHQEMLQRLSCYPAAKEKMLQRSSALQVSVFESTTDPSRKICVANTHLYFHPKGGNIRLLQIAVALSHVRHVAYELYPGIPVIFCGDFNSTPSTGMYSFVRDGTISENHEDWTSNGEEEQCNMSLGHPLKLKSACGEPAYTNYVGGFHGCLDYIFIDSDSLDVEQVIPMPSHEEVTSHQALPSVSHPSDHIALICDLRWK</sequence>
<dbReference type="Pfam" id="PF21171">
    <property type="entry name" value="PDE12-like_N"/>
    <property type="match status" value="1"/>
</dbReference>
<evidence type="ECO:0000313" key="17">
    <source>
        <dbReference type="EMBL" id="KAG9472574.1"/>
    </source>
</evidence>
<dbReference type="OrthoDB" id="412787at2759"/>
<name>A0A8J6EPL8_ELECQ</name>
<dbReference type="SUPFAM" id="SSF56219">
    <property type="entry name" value="DNase I-like"/>
    <property type="match status" value="1"/>
</dbReference>
<reference evidence="17" key="1">
    <citation type="thesis" date="2020" institute="ProQuest LLC" country="789 East Eisenhower Parkway, Ann Arbor, MI, USA">
        <title>Comparative Genomics and Chromosome Evolution.</title>
        <authorList>
            <person name="Mudd A.B."/>
        </authorList>
    </citation>
    <scope>NUCLEOTIDE SEQUENCE</scope>
    <source>
        <strain evidence="17">HN-11 Male</strain>
        <tissue evidence="17">Kidney and liver</tissue>
    </source>
</reference>
<evidence type="ECO:0000256" key="4">
    <source>
        <dbReference type="ARBA" id="ARBA00022553"/>
    </source>
</evidence>